<comment type="caution">
    <text evidence="3">The sequence shown here is derived from an EMBL/GenBank/DDBJ whole genome shotgun (WGS) entry which is preliminary data.</text>
</comment>
<feature type="compositionally biased region" description="Basic and acidic residues" evidence="1">
    <location>
        <begin position="145"/>
        <end position="154"/>
    </location>
</feature>
<dbReference type="OrthoDB" id="5234364at2759"/>
<feature type="region of interest" description="Disordered" evidence="1">
    <location>
        <begin position="145"/>
        <end position="170"/>
    </location>
</feature>
<dbReference type="Proteomes" id="UP000091967">
    <property type="component" value="Unassembled WGS sequence"/>
</dbReference>
<dbReference type="EMBL" id="LYXU01000002">
    <property type="protein sequence ID" value="OBS24354.1"/>
    <property type="molecule type" value="Genomic_DNA"/>
</dbReference>
<evidence type="ECO:0000313" key="3">
    <source>
        <dbReference type="EMBL" id="OBS24354.1"/>
    </source>
</evidence>
<proteinExistence type="predicted"/>
<dbReference type="AlphaFoldDB" id="A0A1B8AVG5"/>
<evidence type="ECO:0000313" key="4">
    <source>
        <dbReference type="Proteomes" id="UP000091967"/>
    </source>
</evidence>
<feature type="chain" id="PRO_5008603253" description="Extracellular membrane protein CFEM domain-containing protein" evidence="2">
    <location>
        <begin position="21"/>
        <end position="192"/>
    </location>
</feature>
<feature type="signal peptide" evidence="2">
    <location>
        <begin position="1"/>
        <end position="20"/>
    </location>
</feature>
<accession>A0A1B8AVG5</accession>
<dbReference type="OMA" id="TNDPACM"/>
<evidence type="ECO:0000256" key="2">
    <source>
        <dbReference type="SAM" id="SignalP"/>
    </source>
</evidence>
<keyword evidence="4" id="KW-1185">Reference proteome</keyword>
<evidence type="ECO:0008006" key="5">
    <source>
        <dbReference type="Google" id="ProtNLM"/>
    </source>
</evidence>
<keyword evidence="2" id="KW-0732">Signal</keyword>
<protein>
    <recommendedName>
        <fullName evidence="5">Extracellular membrane protein CFEM domain-containing protein</fullName>
    </recommendedName>
</protein>
<name>A0A1B8AVG5_FUSPO</name>
<sequence length="192" mass="20287">MVRLSNSIILISILASGAVAAPEFDQEAELRRSNCDNGCFDDSFPGGSCTNDPACMCTQNKYREAYFCCMAKSCEAIVLTRSVKRQHDECQARNLDFTFNVEKACGIKLAATTSTTSLTETAATSTNSETSSAVIVAATSDAETKTISDKKAEDTAQASPTESAAPVTDGVPQLKPALGGLVLLMASAFYLL</sequence>
<evidence type="ECO:0000256" key="1">
    <source>
        <dbReference type="SAM" id="MobiDB-lite"/>
    </source>
</evidence>
<reference evidence="3 4" key="1">
    <citation type="submission" date="2016-06" db="EMBL/GenBank/DDBJ databases">
        <title>Living apart together: crosstalk between the core and supernumerary genomes in a fungal plant pathogen.</title>
        <authorList>
            <person name="Vanheule A."/>
            <person name="Audenaert K."/>
            <person name="Warris S."/>
            <person name="Van De Geest H."/>
            <person name="Schijlen E."/>
            <person name="Hofte M."/>
            <person name="De Saeger S."/>
            <person name="Haesaert G."/>
            <person name="Waalwijk C."/>
            <person name="Van Der Lee T."/>
        </authorList>
    </citation>
    <scope>NUCLEOTIDE SEQUENCE [LARGE SCALE GENOMIC DNA]</scope>
    <source>
        <strain evidence="3 4">2516</strain>
    </source>
</reference>
<gene>
    <name evidence="3" type="ORF">FPOA_04899</name>
</gene>
<organism evidence="3 4">
    <name type="scientific">Fusarium poae</name>
    <dbReference type="NCBI Taxonomy" id="36050"/>
    <lineage>
        <taxon>Eukaryota</taxon>
        <taxon>Fungi</taxon>
        <taxon>Dikarya</taxon>
        <taxon>Ascomycota</taxon>
        <taxon>Pezizomycotina</taxon>
        <taxon>Sordariomycetes</taxon>
        <taxon>Hypocreomycetidae</taxon>
        <taxon>Hypocreales</taxon>
        <taxon>Nectriaceae</taxon>
        <taxon>Fusarium</taxon>
    </lineage>
</organism>
<dbReference type="STRING" id="36050.A0A1B8AVG5"/>